<accession>A0AAN6W244</accession>
<proteinExistence type="predicted"/>
<dbReference type="EMBL" id="MU866439">
    <property type="protein sequence ID" value="KAK4172307.1"/>
    <property type="molecule type" value="Genomic_DNA"/>
</dbReference>
<gene>
    <name evidence="1" type="ORF">QBC36DRAFT_153907</name>
</gene>
<dbReference type="Proteomes" id="UP001302321">
    <property type="component" value="Unassembled WGS sequence"/>
</dbReference>
<feature type="non-terminal residue" evidence="1">
    <location>
        <position position="68"/>
    </location>
</feature>
<dbReference type="AlphaFoldDB" id="A0AAN6W244"/>
<reference evidence="1" key="2">
    <citation type="submission" date="2023-05" db="EMBL/GenBank/DDBJ databases">
        <authorList>
            <consortium name="Lawrence Berkeley National Laboratory"/>
            <person name="Steindorff A."/>
            <person name="Hensen N."/>
            <person name="Bonometti L."/>
            <person name="Westerberg I."/>
            <person name="Brannstrom I.O."/>
            <person name="Guillou S."/>
            <person name="Cros-Aarteil S."/>
            <person name="Calhoun S."/>
            <person name="Haridas S."/>
            <person name="Kuo A."/>
            <person name="Mondo S."/>
            <person name="Pangilinan J."/>
            <person name="Riley R."/>
            <person name="Labutti K."/>
            <person name="Andreopoulos B."/>
            <person name="Lipzen A."/>
            <person name="Chen C."/>
            <person name="Yanf M."/>
            <person name="Daum C."/>
            <person name="Ng V."/>
            <person name="Clum A."/>
            <person name="Ohm R."/>
            <person name="Martin F."/>
            <person name="Silar P."/>
            <person name="Natvig D."/>
            <person name="Lalanne C."/>
            <person name="Gautier V."/>
            <person name="Ament-Velasquez S.L."/>
            <person name="Kruys A."/>
            <person name="Hutchinson M.I."/>
            <person name="Powell A.J."/>
            <person name="Barry K."/>
            <person name="Miller A.N."/>
            <person name="Grigoriev I.V."/>
            <person name="Debuchy R."/>
            <person name="Gladieux P."/>
            <person name="Thoren M.H."/>
            <person name="Johannesson H."/>
        </authorList>
    </citation>
    <scope>NUCLEOTIDE SEQUENCE</scope>
    <source>
        <strain evidence="1">CBS 892.96</strain>
    </source>
</reference>
<sequence length="68" mass="7828">VFGIWATLKELATETENTAEQFHRDHSNLNNEGRYYRFNVDHGLEDVGLEESKKKAITAATRRYVASQ</sequence>
<keyword evidence="2" id="KW-1185">Reference proteome</keyword>
<organism evidence="1 2">
    <name type="scientific">Triangularia setosa</name>
    <dbReference type="NCBI Taxonomy" id="2587417"/>
    <lineage>
        <taxon>Eukaryota</taxon>
        <taxon>Fungi</taxon>
        <taxon>Dikarya</taxon>
        <taxon>Ascomycota</taxon>
        <taxon>Pezizomycotina</taxon>
        <taxon>Sordariomycetes</taxon>
        <taxon>Sordariomycetidae</taxon>
        <taxon>Sordariales</taxon>
        <taxon>Podosporaceae</taxon>
        <taxon>Triangularia</taxon>
    </lineage>
</organism>
<name>A0AAN6W244_9PEZI</name>
<protein>
    <submittedName>
        <fullName evidence="1">Uncharacterized protein</fullName>
    </submittedName>
</protein>
<feature type="non-terminal residue" evidence="1">
    <location>
        <position position="1"/>
    </location>
</feature>
<evidence type="ECO:0000313" key="2">
    <source>
        <dbReference type="Proteomes" id="UP001302321"/>
    </source>
</evidence>
<reference evidence="1" key="1">
    <citation type="journal article" date="2023" name="Mol. Phylogenet. Evol.">
        <title>Genome-scale phylogeny and comparative genomics of the fungal order Sordariales.</title>
        <authorList>
            <person name="Hensen N."/>
            <person name="Bonometti L."/>
            <person name="Westerberg I."/>
            <person name="Brannstrom I.O."/>
            <person name="Guillou S."/>
            <person name="Cros-Aarteil S."/>
            <person name="Calhoun S."/>
            <person name="Haridas S."/>
            <person name="Kuo A."/>
            <person name="Mondo S."/>
            <person name="Pangilinan J."/>
            <person name="Riley R."/>
            <person name="LaButti K."/>
            <person name="Andreopoulos B."/>
            <person name="Lipzen A."/>
            <person name="Chen C."/>
            <person name="Yan M."/>
            <person name="Daum C."/>
            <person name="Ng V."/>
            <person name="Clum A."/>
            <person name="Steindorff A."/>
            <person name="Ohm R.A."/>
            <person name="Martin F."/>
            <person name="Silar P."/>
            <person name="Natvig D.O."/>
            <person name="Lalanne C."/>
            <person name="Gautier V."/>
            <person name="Ament-Velasquez S.L."/>
            <person name="Kruys A."/>
            <person name="Hutchinson M.I."/>
            <person name="Powell A.J."/>
            <person name="Barry K."/>
            <person name="Miller A.N."/>
            <person name="Grigoriev I.V."/>
            <person name="Debuchy R."/>
            <person name="Gladieux P."/>
            <person name="Hiltunen Thoren M."/>
            <person name="Johannesson H."/>
        </authorList>
    </citation>
    <scope>NUCLEOTIDE SEQUENCE</scope>
    <source>
        <strain evidence="1">CBS 892.96</strain>
    </source>
</reference>
<evidence type="ECO:0000313" key="1">
    <source>
        <dbReference type="EMBL" id="KAK4172307.1"/>
    </source>
</evidence>
<comment type="caution">
    <text evidence="1">The sequence shown here is derived from an EMBL/GenBank/DDBJ whole genome shotgun (WGS) entry which is preliminary data.</text>
</comment>